<sequence>MKQIEKIPVGVSACVVGQKVRFDGGHKQSGFVVRDLDPYFDYRPACPEMAAGMGTPRQTVRLVEDGDWLKVRGSRDRSFDVTDALHNASEKLSEGLADLRGYIFCAKSPSCGMERVKVYHPNGHTLRHDGVGVFAEKILKKYPYLPCEETGRLNDVLIRESFLTRVFTLDLWKRNVEANLTKKSLLDFHAKHKLMLMAHSPEHYRAIGPLLADLSSANLEQVAYNYIVQLMQGLAVPASRKKHTNVLMHIQGYFKRALEVGDKAELTQMIHRYREGLLPLSTPRELLKHYLRKHRDDYLQGQRYFQPYPEHLTVRTVF</sequence>
<organism evidence="2 3">
    <name type="scientific">Corallincola holothuriorum</name>
    <dbReference type="NCBI Taxonomy" id="2282215"/>
    <lineage>
        <taxon>Bacteria</taxon>
        <taxon>Pseudomonadati</taxon>
        <taxon>Pseudomonadota</taxon>
        <taxon>Gammaproteobacteria</taxon>
        <taxon>Alteromonadales</taxon>
        <taxon>Psychromonadaceae</taxon>
        <taxon>Corallincola</taxon>
    </lineage>
</organism>
<feature type="domain" description="DUF1722" evidence="1">
    <location>
        <begin position="193"/>
        <end position="309"/>
    </location>
</feature>
<comment type="caution">
    <text evidence="2">The sequence shown here is derived from an EMBL/GenBank/DDBJ whole genome shotgun (WGS) entry which is preliminary data.</text>
</comment>
<dbReference type="EMBL" id="QPID01000004">
    <property type="protein sequence ID" value="RCU50482.1"/>
    <property type="molecule type" value="Genomic_DNA"/>
</dbReference>
<protein>
    <submittedName>
        <fullName evidence="2">DUF1722 domain-containing protein</fullName>
    </submittedName>
</protein>
<dbReference type="Pfam" id="PF04463">
    <property type="entry name" value="2-thiour_desulf"/>
    <property type="match status" value="1"/>
</dbReference>
<accession>A0A368NIT6</accession>
<dbReference type="InterPro" id="IPR017087">
    <property type="entry name" value="UCP037004"/>
</dbReference>
<dbReference type="PANTHER" id="PTHR30087">
    <property type="entry name" value="INNER MEMBRANE PROTEIN"/>
    <property type="match status" value="1"/>
</dbReference>
<gene>
    <name evidence="2" type="ORF">DU002_08655</name>
</gene>
<evidence type="ECO:0000313" key="2">
    <source>
        <dbReference type="EMBL" id="RCU50482.1"/>
    </source>
</evidence>
<dbReference type="PANTHER" id="PTHR30087:SF0">
    <property type="entry name" value="INNER MEMBRANE PROTEIN"/>
    <property type="match status" value="1"/>
</dbReference>
<dbReference type="AlphaFoldDB" id="A0A368NIT6"/>
<dbReference type="OrthoDB" id="495783at2"/>
<dbReference type="Pfam" id="PF08349">
    <property type="entry name" value="DUF1722"/>
    <property type="match status" value="1"/>
</dbReference>
<keyword evidence="3" id="KW-1185">Reference proteome</keyword>
<dbReference type="RefSeq" id="WP_114337971.1">
    <property type="nucleotide sequence ID" value="NZ_QPID01000004.1"/>
</dbReference>
<evidence type="ECO:0000313" key="3">
    <source>
        <dbReference type="Proteomes" id="UP000252558"/>
    </source>
</evidence>
<dbReference type="InterPro" id="IPR007553">
    <property type="entry name" value="2-thiour_desulf"/>
</dbReference>
<name>A0A368NIT6_9GAMM</name>
<dbReference type="Proteomes" id="UP000252558">
    <property type="component" value="Unassembled WGS sequence"/>
</dbReference>
<reference evidence="2 3" key="1">
    <citation type="submission" date="2018-07" db="EMBL/GenBank/DDBJ databases">
        <title>Corallincola holothuriorum sp. nov., a new facultative anaerobe isolated from sea cucumber Apostichopus japonicus.</title>
        <authorList>
            <person name="Xia H."/>
        </authorList>
    </citation>
    <scope>NUCLEOTIDE SEQUENCE [LARGE SCALE GENOMIC DNA]</scope>
    <source>
        <strain evidence="2 3">C4</strain>
    </source>
</reference>
<dbReference type="InterPro" id="IPR013560">
    <property type="entry name" value="DUF1722"/>
</dbReference>
<proteinExistence type="predicted"/>
<evidence type="ECO:0000259" key="1">
    <source>
        <dbReference type="Pfam" id="PF08349"/>
    </source>
</evidence>
<dbReference type="PIRSF" id="PIRSF037004">
    <property type="entry name" value="UCP037004"/>
    <property type="match status" value="1"/>
</dbReference>